<dbReference type="EC" id="2.3.1.48" evidence="3"/>
<dbReference type="STRING" id="667725.A0A0L0FCV7"/>
<evidence type="ECO:0000256" key="3">
    <source>
        <dbReference type="ARBA" id="ARBA00013184"/>
    </source>
</evidence>
<dbReference type="SUPFAM" id="SSF55729">
    <property type="entry name" value="Acyl-CoA N-acyltransferases (Nat)"/>
    <property type="match status" value="1"/>
</dbReference>
<keyword evidence="16" id="KW-1185">Reference proteome</keyword>
<dbReference type="GO" id="GO:0045944">
    <property type="term" value="P:positive regulation of transcription by RNA polymerase II"/>
    <property type="evidence" value="ECO:0007669"/>
    <property type="project" value="TreeGrafter"/>
</dbReference>
<proteinExistence type="inferred from homology"/>
<name>A0A0L0FCV7_9EUKA</name>
<dbReference type="PROSITE" id="PS00633">
    <property type="entry name" value="BROMODOMAIN_1"/>
    <property type="match status" value="1"/>
</dbReference>
<keyword evidence="10" id="KW-0539">Nucleus</keyword>
<dbReference type="InterPro" id="IPR016181">
    <property type="entry name" value="Acyl_CoA_acyltransferase"/>
</dbReference>
<evidence type="ECO:0000259" key="14">
    <source>
        <dbReference type="PROSITE" id="PS51186"/>
    </source>
</evidence>
<comment type="subcellular location">
    <subcellularLocation>
        <location evidence="1">Nucleus</location>
    </subcellularLocation>
</comment>
<dbReference type="Pfam" id="PF00583">
    <property type="entry name" value="Acetyltransf_1"/>
    <property type="match status" value="1"/>
</dbReference>
<evidence type="ECO:0000256" key="4">
    <source>
        <dbReference type="ARBA" id="ARBA00022679"/>
    </source>
</evidence>
<keyword evidence="9" id="KW-0804">Transcription</keyword>
<evidence type="ECO:0000256" key="2">
    <source>
        <dbReference type="ARBA" id="ARBA00008607"/>
    </source>
</evidence>
<feature type="domain" description="Bromo" evidence="13">
    <location>
        <begin position="244"/>
        <end position="314"/>
    </location>
</feature>
<dbReference type="GO" id="GO:0000123">
    <property type="term" value="C:histone acetyltransferase complex"/>
    <property type="evidence" value="ECO:0007669"/>
    <property type="project" value="TreeGrafter"/>
</dbReference>
<dbReference type="PROSITE" id="PS50014">
    <property type="entry name" value="BROMODOMAIN_2"/>
    <property type="match status" value="1"/>
</dbReference>
<comment type="similarity">
    <text evidence="2">Belongs to the acetyltransferase family. GCN5 subfamily.</text>
</comment>
<evidence type="ECO:0000256" key="9">
    <source>
        <dbReference type="ARBA" id="ARBA00023163"/>
    </source>
</evidence>
<dbReference type="Gene3D" id="1.20.920.10">
    <property type="entry name" value="Bromodomain-like"/>
    <property type="match status" value="1"/>
</dbReference>
<dbReference type="SMART" id="SM00297">
    <property type="entry name" value="BROMO"/>
    <property type="match status" value="1"/>
</dbReference>
<keyword evidence="11" id="KW-0012">Acyltransferase</keyword>
<dbReference type="PRINTS" id="PR00503">
    <property type="entry name" value="BROMODOMAIN"/>
</dbReference>
<dbReference type="GO" id="GO:0010484">
    <property type="term" value="F:histone H3 acetyltransferase activity"/>
    <property type="evidence" value="ECO:0007669"/>
    <property type="project" value="TreeGrafter"/>
</dbReference>
<gene>
    <name evidence="15" type="ORF">SARC_13527</name>
</gene>
<dbReference type="AlphaFoldDB" id="A0A0L0FCV7"/>
<evidence type="ECO:0000259" key="13">
    <source>
        <dbReference type="PROSITE" id="PS50014"/>
    </source>
</evidence>
<dbReference type="OrthoDB" id="1937912at2759"/>
<evidence type="ECO:0000256" key="1">
    <source>
        <dbReference type="ARBA" id="ARBA00004123"/>
    </source>
</evidence>
<reference evidence="15 16" key="1">
    <citation type="submission" date="2011-02" db="EMBL/GenBank/DDBJ databases">
        <title>The Genome Sequence of Sphaeroforma arctica JP610.</title>
        <authorList>
            <consortium name="The Broad Institute Genome Sequencing Platform"/>
            <person name="Russ C."/>
            <person name="Cuomo C."/>
            <person name="Young S.K."/>
            <person name="Zeng Q."/>
            <person name="Gargeya S."/>
            <person name="Alvarado L."/>
            <person name="Berlin A."/>
            <person name="Chapman S.B."/>
            <person name="Chen Z."/>
            <person name="Freedman E."/>
            <person name="Gellesch M."/>
            <person name="Goldberg J."/>
            <person name="Griggs A."/>
            <person name="Gujja S."/>
            <person name="Heilman E."/>
            <person name="Heiman D."/>
            <person name="Howarth C."/>
            <person name="Mehta T."/>
            <person name="Neiman D."/>
            <person name="Pearson M."/>
            <person name="Roberts A."/>
            <person name="Saif S."/>
            <person name="Shea T."/>
            <person name="Shenoy N."/>
            <person name="Sisk P."/>
            <person name="Stolte C."/>
            <person name="Sykes S."/>
            <person name="White J."/>
            <person name="Yandava C."/>
            <person name="Burger G."/>
            <person name="Gray M.W."/>
            <person name="Holland P.W.H."/>
            <person name="King N."/>
            <person name="Lang F.B.F."/>
            <person name="Roger A.J."/>
            <person name="Ruiz-Trillo I."/>
            <person name="Haas B."/>
            <person name="Nusbaum C."/>
            <person name="Birren B."/>
        </authorList>
    </citation>
    <scope>NUCLEOTIDE SEQUENCE [LARGE SCALE GENOMIC DNA]</scope>
    <source>
        <strain evidence="15 16">JP610</strain>
    </source>
</reference>
<keyword evidence="7 12" id="KW-0103">Bromodomain</keyword>
<evidence type="ECO:0000256" key="8">
    <source>
        <dbReference type="ARBA" id="ARBA00023159"/>
    </source>
</evidence>
<dbReference type="Proteomes" id="UP000054560">
    <property type="component" value="Unassembled WGS sequence"/>
</dbReference>
<keyword evidence="5" id="KW-0156">Chromatin regulator</keyword>
<dbReference type="GeneID" id="25914031"/>
<dbReference type="InterPro" id="IPR000182">
    <property type="entry name" value="GNAT_dom"/>
</dbReference>
<dbReference type="InterPro" id="IPR036427">
    <property type="entry name" value="Bromodomain-like_sf"/>
</dbReference>
<evidence type="ECO:0000256" key="12">
    <source>
        <dbReference type="PROSITE-ProRule" id="PRU00035"/>
    </source>
</evidence>
<sequence>MEEGILTFEVIQNKPDINRQHLIWLTEAKNLFARQLPRMPRQYITRLVFDRKHTGLFLLKKGKVMGGIVFRMFPKQNFIEIVFCAVSSDEQVKGYGTLIMNQLKHWVIGKHIFYFLTYADNFAIGYFEKQGFTSAITIRSGNYVGYIKDYDGGLLMEYMIVPWVHHVDLPNVLRLQRDQVLRKVQTLSRSHVVYPGITHFPEADAEPTENQIRAIPGVVEGGYGYSGSASDTAIKLRKIYDEIKHHSSAWPFFEPVDPVLVPDYYQIISNPIDLSEIALRLQAGYYKNKDTFAHDVHLMLDNCRMYNAQDTLYFKCADTLTSFVTDRLEKFDG</sequence>
<dbReference type="PANTHER" id="PTHR45750">
    <property type="entry name" value="GH11602P"/>
    <property type="match status" value="1"/>
</dbReference>
<dbReference type="Pfam" id="PF00439">
    <property type="entry name" value="Bromodomain"/>
    <property type="match status" value="1"/>
</dbReference>
<dbReference type="GO" id="GO:0005634">
    <property type="term" value="C:nucleus"/>
    <property type="evidence" value="ECO:0007669"/>
    <property type="project" value="UniProtKB-SubCell"/>
</dbReference>
<keyword evidence="4" id="KW-0808">Transferase</keyword>
<evidence type="ECO:0000256" key="10">
    <source>
        <dbReference type="ARBA" id="ARBA00023242"/>
    </source>
</evidence>
<evidence type="ECO:0000256" key="7">
    <source>
        <dbReference type="ARBA" id="ARBA00023117"/>
    </source>
</evidence>
<dbReference type="PANTHER" id="PTHR45750:SF3">
    <property type="entry name" value="HISTONE ACETYLTRANSFERASE"/>
    <property type="match status" value="1"/>
</dbReference>
<dbReference type="SUPFAM" id="SSF47370">
    <property type="entry name" value="Bromodomain"/>
    <property type="match status" value="1"/>
</dbReference>
<keyword evidence="8" id="KW-0010">Activator</keyword>
<organism evidence="15 16">
    <name type="scientific">Sphaeroforma arctica JP610</name>
    <dbReference type="NCBI Taxonomy" id="667725"/>
    <lineage>
        <taxon>Eukaryota</taxon>
        <taxon>Ichthyosporea</taxon>
        <taxon>Ichthyophonida</taxon>
        <taxon>Sphaeroforma</taxon>
    </lineage>
</organism>
<protein>
    <recommendedName>
        <fullName evidence="3">histone acetyltransferase</fullName>
        <ecNumber evidence="3">2.3.1.48</ecNumber>
    </recommendedName>
</protein>
<keyword evidence="6" id="KW-0805">Transcription regulation</keyword>
<dbReference type="PROSITE" id="PS51186">
    <property type="entry name" value="GNAT"/>
    <property type="match status" value="1"/>
</dbReference>
<accession>A0A0L0FCV7</accession>
<evidence type="ECO:0000256" key="5">
    <source>
        <dbReference type="ARBA" id="ARBA00022853"/>
    </source>
</evidence>
<dbReference type="InterPro" id="IPR037800">
    <property type="entry name" value="GCN5"/>
</dbReference>
<dbReference type="EMBL" id="KQ244990">
    <property type="protein sequence ID" value="KNC73913.1"/>
    <property type="molecule type" value="Genomic_DNA"/>
</dbReference>
<dbReference type="RefSeq" id="XP_014147815.1">
    <property type="nucleotide sequence ID" value="XM_014292340.1"/>
</dbReference>
<dbReference type="InterPro" id="IPR001487">
    <property type="entry name" value="Bromodomain"/>
</dbReference>
<dbReference type="Gene3D" id="3.40.630.30">
    <property type="match status" value="1"/>
</dbReference>
<evidence type="ECO:0000256" key="6">
    <source>
        <dbReference type="ARBA" id="ARBA00023015"/>
    </source>
</evidence>
<dbReference type="eggNOG" id="KOG1472">
    <property type="taxonomic scope" value="Eukaryota"/>
</dbReference>
<evidence type="ECO:0000313" key="15">
    <source>
        <dbReference type="EMBL" id="KNC73913.1"/>
    </source>
</evidence>
<evidence type="ECO:0000313" key="16">
    <source>
        <dbReference type="Proteomes" id="UP000054560"/>
    </source>
</evidence>
<evidence type="ECO:0000256" key="11">
    <source>
        <dbReference type="ARBA" id="ARBA00023315"/>
    </source>
</evidence>
<dbReference type="InterPro" id="IPR018359">
    <property type="entry name" value="Bromodomain_CS"/>
</dbReference>
<feature type="domain" description="N-acetyltransferase" evidence="14">
    <location>
        <begin position="15"/>
        <end position="161"/>
    </location>
</feature>